<dbReference type="Proteomes" id="UP000598032">
    <property type="component" value="Unassembled WGS sequence"/>
</dbReference>
<proteinExistence type="predicted"/>
<gene>
    <name evidence="1" type="ORF">LMG28140_05304</name>
</gene>
<name>A0ABM8P1K8_9BURK</name>
<sequence>MSDVFKVGDRVSANGRTGRIEAFEICNGHHCAKLKLDHAFYRIEIGKRHRVTKAIAAVADLRTAST</sequence>
<protein>
    <recommendedName>
        <fullName evidence="3">KOW domain-containing protein</fullName>
    </recommendedName>
</protein>
<dbReference type="EMBL" id="CAJHCP010000013">
    <property type="protein sequence ID" value="CAD6553492.1"/>
    <property type="molecule type" value="Genomic_DNA"/>
</dbReference>
<comment type="caution">
    <text evidence="1">The sequence shown here is derived from an EMBL/GenBank/DDBJ whole genome shotgun (WGS) entry which is preliminary data.</text>
</comment>
<reference evidence="1 2" key="1">
    <citation type="submission" date="2020-10" db="EMBL/GenBank/DDBJ databases">
        <authorList>
            <person name="Peeters C."/>
        </authorList>
    </citation>
    <scope>NUCLEOTIDE SEQUENCE [LARGE SCALE GENOMIC DNA]</scope>
    <source>
        <strain evidence="1 2">LMG 28140</strain>
    </source>
</reference>
<evidence type="ECO:0000313" key="2">
    <source>
        <dbReference type="Proteomes" id="UP000598032"/>
    </source>
</evidence>
<keyword evidence="2" id="KW-1185">Reference proteome</keyword>
<accession>A0ABM8P1K8</accession>
<evidence type="ECO:0000313" key="1">
    <source>
        <dbReference type="EMBL" id="CAD6553492.1"/>
    </source>
</evidence>
<evidence type="ECO:0008006" key="3">
    <source>
        <dbReference type="Google" id="ProtNLM"/>
    </source>
</evidence>
<organism evidence="1 2">
    <name type="scientific">Paraburkholderia metrosideri</name>
    <dbReference type="NCBI Taxonomy" id="580937"/>
    <lineage>
        <taxon>Bacteria</taxon>
        <taxon>Pseudomonadati</taxon>
        <taxon>Pseudomonadota</taxon>
        <taxon>Betaproteobacteria</taxon>
        <taxon>Burkholderiales</taxon>
        <taxon>Burkholderiaceae</taxon>
        <taxon>Paraburkholderia</taxon>
    </lineage>
</organism>